<sequence>MSTSNTDREQASSESEDELLDERTDVSDDDETVQGEISKNVLRGRIDELEAENSQLRAAYAATKRQRYQRTAVGLFIIGILGVGAGVGLPGTQSVLFAIGATGLFAGILTYYLTPEQFIAADVGGQIAQAHTETLAGFIQTLGLSGTIVYVPTSMTATGRDTIMFVPQIDPYEIPPELAPGVVSPTSSRERGIGIVPTGRGLYTEFNRAVSGQMPTEPVERSEQLSEAITEQFELATNVEADVATYKTEGMGTETDPEIDDTQSERRRLTVSVTEPAFTTATAIDHPIASFTATVIAEGLSQPVECNIDQELDTGDTYQFTLSWEYRESDTNQDENDIFE</sequence>
<keyword evidence="3" id="KW-0472">Membrane</keyword>
<reference evidence="5 6" key="1">
    <citation type="journal article" date="2006" name="BMC Genomics">
        <title>The genome of the square archaeon Haloquadratum walsbyi: life at the limits of water activity.</title>
        <authorList>
            <person name="Bolhuis H.H."/>
            <person name="Palm P.P."/>
            <person name="Wende A.W."/>
            <person name="Falb M.M."/>
            <person name="Rampp M.M."/>
            <person name="Rodriguez-Valera F.F."/>
            <person name="Pfeiffer F.F."/>
            <person name="Oesterhelt D.D."/>
        </authorList>
    </citation>
    <scope>NUCLEOTIDE SEQUENCE [LARGE SCALE GENOMIC DNA]</scope>
    <source>
        <strain evidence="6">DSM 16790 / HBSQ001</strain>
    </source>
</reference>
<dbReference type="STRING" id="362976.HQ_3482A"/>
<dbReference type="InterPro" id="IPR058288">
    <property type="entry name" value="DUF7982"/>
</dbReference>
<keyword evidence="3" id="KW-0812">Transmembrane</keyword>
<evidence type="ECO:0000256" key="2">
    <source>
        <dbReference type="SAM" id="MobiDB-lite"/>
    </source>
</evidence>
<gene>
    <name evidence="5" type="ordered locus">HQ_3482A</name>
</gene>
<accession>Q18EP4</accession>
<keyword evidence="6" id="KW-1185">Reference proteome</keyword>
<protein>
    <recommendedName>
        <fullName evidence="4">DUF7982 domain-containing protein</fullName>
    </recommendedName>
</protein>
<dbReference type="HOGENOM" id="CLU_072489_0_0_2"/>
<evidence type="ECO:0000256" key="3">
    <source>
        <dbReference type="SAM" id="Phobius"/>
    </source>
</evidence>
<organism evidence="5 6">
    <name type="scientific">Haloquadratum walsbyi (strain DSM 16790 / HBSQ001)</name>
    <dbReference type="NCBI Taxonomy" id="362976"/>
    <lineage>
        <taxon>Archaea</taxon>
        <taxon>Methanobacteriati</taxon>
        <taxon>Methanobacteriota</taxon>
        <taxon>Stenosarchaea group</taxon>
        <taxon>Halobacteria</taxon>
        <taxon>Halobacteriales</taxon>
        <taxon>Haloferacaceae</taxon>
        <taxon>Haloquadratum</taxon>
    </lineage>
</organism>
<feature type="domain" description="DUF7982" evidence="4">
    <location>
        <begin position="41"/>
        <end position="324"/>
    </location>
</feature>
<feature type="transmembrane region" description="Helical" evidence="3">
    <location>
        <begin position="72"/>
        <end position="89"/>
    </location>
</feature>
<evidence type="ECO:0000259" key="4">
    <source>
        <dbReference type="Pfam" id="PF25939"/>
    </source>
</evidence>
<keyword evidence="1" id="KW-0175">Coiled coil</keyword>
<feature type="compositionally biased region" description="Basic and acidic residues" evidence="2">
    <location>
        <begin position="1"/>
        <end position="11"/>
    </location>
</feature>
<dbReference type="AlphaFoldDB" id="Q18EP4"/>
<feature type="region of interest" description="Disordered" evidence="2">
    <location>
        <begin position="1"/>
        <end position="34"/>
    </location>
</feature>
<name>Q18EP4_HALWD</name>
<dbReference type="GeneID" id="4193493"/>
<dbReference type="RefSeq" id="WP_011572670.1">
    <property type="nucleotide sequence ID" value="NC_008212.1"/>
</dbReference>
<evidence type="ECO:0000256" key="1">
    <source>
        <dbReference type="SAM" id="Coils"/>
    </source>
</evidence>
<evidence type="ECO:0000313" key="5">
    <source>
        <dbReference type="EMBL" id="CAJ53577.1"/>
    </source>
</evidence>
<dbReference type="Proteomes" id="UP000001975">
    <property type="component" value="Chromosome"/>
</dbReference>
<dbReference type="eggNOG" id="arCOG03442">
    <property type="taxonomic scope" value="Archaea"/>
</dbReference>
<keyword evidence="3" id="KW-1133">Transmembrane helix</keyword>
<feature type="transmembrane region" description="Helical" evidence="3">
    <location>
        <begin position="95"/>
        <end position="113"/>
    </location>
</feature>
<evidence type="ECO:0000313" key="6">
    <source>
        <dbReference type="Proteomes" id="UP000001975"/>
    </source>
</evidence>
<proteinExistence type="predicted"/>
<feature type="coiled-coil region" evidence="1">
    <location>
        <begin position="39"/>
        <end position="66"/>
    </location>
</feature>
<dbReference type="EMBL" id="AM180088">
    <property type="protein sequence ID" value="CAJ53577.1"/>
    <property type="molecule type" value="Genomic_DNA"/>
</dbReference>
<dbReference type="KEGG" id="hwa:HQ_3482A"/>
<dbReference type="Pfam" id="PF25939">
    <property type="entry name" value="DUF7982"/>
    <property type="match status" value="1"/>
</dbReference>